<dbReference type="InterPro" id="IPR032508">
    <property type="entry name" value="FecR_C"/>
</dbReference>
<dbReference type="EMBL" id="CP060723">
    <property type="protein sequence ID" value="QNN44356.1"/>
    <property type="molecule type" value="Genomic_DNA"/>
</dbReference>
<evidence type="ECO:0000259" key="2">
    <source>
        <dbReference type="Pfam" id="PF04773"/>
    </source>
</evidence>
<dbReference type="InterPro" id="IPR006860">
    <property type="entry name" value="FecR"/>
</dbReference>
<dbReference type="PIRSF" id="PIRSF018266">
    <property type="entry name" value="FecR"/>
    <property type="match status" value="1"/>
</dbReference>
<dbReference type="AlphaFoldDB" id="A0A7G9QLY1"/>
<feature type="transmembrane region" description="Helical" evidence="1">
    <location>
        <begin position="74"/>
        <end position="97"/>
    </location>
</feature>
<feature type="domain" description="Protein FecR C-terminal" evidence="3">
    <location>
        <begin position="314"/>
        <end position="381"/>
    </location>
</feature>
<evidence type="ECO:0000313" key="4">
    <source>
        <dbReference type="EMBL" id="QNN44356.1"/>
    </source>
</evidence>
<dbReference type="FunFam" id="2.60.120.1440:FF:000001">
    <property type="entry name" value="Putative anti-sigma factor"/>
    <property type="match status" value="1"/>
</dbReference>
<protein>
    <submittedName>
        <fullName evidence="4">FecR family protein</fullName>
    </submittedName>
</protein>
<dbReference type="Pfam" id="PF16344">
    <property type="entry name" value="FecR_C"/>
    <property type="match status" value="1"/>
</dbReference>
<dbReference type="Pfam" id="PF04773">
    <property type="entry name" value="FecR"/>
    <property type="match status" value="1"/>
</dbReference>
<evidence type="ECO:0000313" key="5">
    <source>
        <dbReference type="Proteomes" id="UP000515806"/>
    </source>
</evidence>
<feature type="domain" description="FecR protein" evidence="2">
    <location>
        <begin position="176"/>
        <end position="271"/>
    </location>
</feature>
<name>A0A7G9QLY1_9SPHI</name>
<dbReference type="RefSeq" id="WP_187594800.1">
    <property type="nucleotide sequence ID" value="NZ_CP060723.1"/>
</dbReference>
<dbReference type="InterPro" id="IPR012373">
    <property type="entry name" value="Ferrdict_sens_TM"/>
</dbReference>
<organism evidence="4 5">
    <name type="scientific">Pedobacter roseus</name>
    <dbReference type="NCBI Taxonomy" id="336820"/>
    <lineage>
        <taxon>Bacteria</taxon>
        <taxon>Pseudomonadati</taxon>
        <taxon>Bacteroidota</taxon>
        <taxon>Sphingobacteriia</taxon>
        <taxon>Sphingobacteriales</taxon>
        <taxon>Sphingobacteriaceae</taxon>
        <taxon>Pedobacter</taxon>
    </lineage>
</organism>
<dbReference type="Gene3D" id="3.55.50.30">
    <property type="match status" value="1"/>
</dbReference>
<proteinExistence type="predicted"/>
<accession>A0A7G9QLY1</accession>
<keyword evidence="5" id="KW-1185">Reference proteome</keyword>
<dbReference type="PANTHER" id="PTHR30273:SF2">
    <property type="entry name" value="PROTEIN FECR"/>
    <property type="match status" value="1"/>
</dbReference>
<keyword evidence="1" id="KW-1133">Transmembrane helix</keyword>
<gene>
    <name evidence="4" type="ORF">H9L23_09875</name>
</gene>
<dbReference type="Gene3D" id="2.60.120.1440">
    <property type="match status" value="1"/>
</dbReference>
<evidence type="ECO:0000256" key="1">
    <source>
        <dbReference type="SAM" id="Phobius"/>
    </source>
</evidence>
<reference evidence="4 5" key="1">
    <citation type="submission" date="2020-08" db="EMBL/GenBank/DDBJ databases">
        <title>Genome sequence of Pedobacter roseus KACC 11594T.</title>
        <authorList>
            <person name="Hyun D.-W."/>
            <person name="Bae J.-W."/>
        </authorList>
    </citation>
    <scope>NUCLEOTIDE SEQUENCE [LARGE SCALE GENOMIC DNA]</scope>
    <source>
        <strain evidence="4 5">KACC 11594</strain>
    </source>
</reference>
<keyword evidence="1" id="KW-0472">Membrane</keyword>
<evidence type="ECO:0000259" key="3">
    <source>
        <dbReference type="Pfam" id="PF16344"/>
    </source>
</evidence>
<keyword evidence="1" id="KW-0812">Transmembrane</keyword>
<dbReference type="Proteomes" id="UP000515806">
    <property type="component" value="Chromosome"/>
</dbReference>
<dbReference type="GO" id="GO:0016989">
    <property type="term" value="F:sigma factor antagonist activity"/>
    <property type="evidence" value="ECO:0007669"/>
    <property type="project" value="TreeGrafter"/>
</dbReference>
<sequence length="384" mass="43444">MNQDEIKFLIKKYNNQTASTEEKKAVEEWYESINGEVLAQDQFKQEETKKLILKNITSKIDEKKSRQKPKLRKLFYAQFFKAAVVLLVLLAGIYLYIKQTDAVPKHVSYSSKKTNIIPGGNNAVLLLADGSQIILNKTSDGQIADQSGVKVVKTKSGELIYRFTGSSNPKSTAINTIITPRGGQYHLVLVDGTEAWLNAGSSIKFPTAFTGAERKVEVRGEVYFEVAKNKAKPFIVHTDQSEIKVLGTHFNINTYDDEEYQRTTLLEGSIEIKRGNQKVLIKPGQQANINEKSELIKIKEVEDLEAIIAWKNGYFQFEKSDLQSVMRQVSRWYNTDVIYNGTIPTKQYTGKIPRSINATKLIEMLSFSGIHCQIQHNQITVNPK</sequence>
<dbReference type="KEGG" id="proe:H9L23_09875"/>
<dbReference type="PANTHER" id="PTHR30273">
    <property type="entry name" value="PERIPLASMIC SIGNAL SENSOR AND SIGMA FACTOR ACTIVATOR FECR-RELATED"/>
    <property type="match status" value="1"/>
</dbReference>